<sequence length="303" mass="31847">MSFGGPQWPQQPQDPYERDPYQRNQDPYQRDQPPATPDWSALAEASAARTRRKRLLLIGGAALATALVGTVIAAAIVSADKKDDDGANLADTTSAAPELPTDTAKPQPSFSSVAPPPPPDPMDFISSARKDTAPLGAESLFPGRKLTMGDRVHKKGATASTTNCAAAAEDGLGAVLERNGCRRVIRATYEKDGVAVTVGVALFDTKEAALRAKEQTVGGVTPLAGSGVDGFCRAQTVCLRRANTLGRYAYFTQAGFTSGKKVTKSDRAVFQVSDDLGAFTFNQIYARGRAQASAAATAPAADQ</sequence>
<evidence type="ECO:0000313" key="3">
    <source>
        <dbReference type="EMBL" id="GGU35035.1"/>
    </source>
</evidence>
<keyword evidence="2" id="KW-0812">Transmembrane</keyword>
<reference evidence="3" key="2">
    <citation type="submission" date="2020-09" db="EMBL/GenBank/DDBJ databases">
        <authorList>
            <person name="Sun Q."/>
            <person name="Ohkuma M."/>
        </authorList>
    </citation>
    <scope>NUCLEOTIDE SEQUENCE</scope>
    <source>
        <strain evidence="3">JCM 4391</strain>
    </source>
</reference>
<evidence type="ECO:0000256" key="1">
    <source>
        <dbReference type="SAM" id="MobiDB-lite"/>
    </source>
</evidence>
<dbReference type="Proteomes" id="UP000636661">
    <property type="component" value="Unassembled WGS sequence"/>
</dbReference>
<keyword evidence="2" id="KW-0472">Membrane</keyword>
<proteinExistence type="predicted"/>
<feature type="region of interest" description="Disordered" evidence="1">
    <location>
        <begin position="1"/>
        <end position="44"/>
    </location>
</feature>
<dbReference type="EMBL" id="BMTP01000005">
    <property type="protein sequence ID" value="GGU35035.1"/>
    <property type="molecule type" value="Genomic_DNA"/>
</dbReference>
<evidence type="ECO:0000313" key="4">
    <source>
        <dbReference type="Proteomes" id="UP000636661"/>
    </source>
</evidence>
<keyword evidence="4" id="KW-1185">Reference proteome</keyword>
<accession>A0A918HVT6</accession>
<comment type="caution">
    <text evidence="3">The sequence shown here is derived from an EMBL/GenBank/DDBJ whole genome shotgun (WGS) entry which is preliminary data.</text>
</comment>
<dbReference type="AlphaFoldDB" id="A0A918HVT6"/>
<evidence type="ECO:0000256" key="2">
    <source>
        <dbReference type="SAM" id="Phobius"/>
    </source>
</evidence>
<organism evidence="3 4">
    <name type="scientific">Streptomyces lavendofoliae</name>
    <dbReference type="NCBI Taxonomy" id="67314"/>
    <lineage>
        <taxon>Bacteria</taxon>
        <taxon>Bacillati</taxon>
        <taxon>Actinomycetota</taxon>
        <taxon>Actinomycetes</taxon>
        <taxon>Kitasatosporales</taxon>
        <taxon>Streptomycetaceae</taxon>
        <taxon>Streptomyces</taxon>
    </lineage>
</organism>
<keyword evidence="2" id="KW-1133">Transmembrane helix</keyword>
<feature type="region of interest" description="Disordered" evidence="1">
    <location>
        <begin position="83"/>
        <end position="125"/>
    </location>
</feature>
<protein>
    <submittedName>
        <fullName evidence="3">Uncharacterized protein</fullName>
    </submittedName>
</protein>
<feature type="transmembrane region" description="Helical" evidence="2">
    <location>
        <begin position="55"/>
        <end position="77"/>
    </location>
</feature>
<dbReference type="RefSeq" id="WP_189550656.1">
    <property type="nucleotide sequence ID" value="NZ_BMTP01000005.1"/>
</dbReference>
<reference evidence="3" key="1">
    <citation type="journal article" date="2014" name="Int. J. Syst. Evol. Microbiol.">
        <title>Complete genome sequence of Corynebacterium casei LMG S-19264T (=DSM 44701T), isolated from a smear-ripened cheese.</title>
        <authorList>
            <consortium name="US DOE Joint Genome Institute (JGI-PGF)"/>
            <person name="Walter F."/>
            <person name="Albersmeier A."/>
            <person name="Kalinowski J."/>
            <person name="Ruckert C."/>
        </authorList>
    </citation>
    <scope>NUCLEOTIDE SEQUENCE</scope>
    <source>
        <strain evidence="3">JCM 4391</strain>
    </source>
</reference>
<name>A0A918HVT6_9ACTN</name>
<gene>
    <name evidence="3" type="ORF">GCM10010274_22820</name>
</gene>
<feature type="compositionally biased region" description="Low complexity" evidence="1">
    <location>
        <begin position="1"/>
        <end position="14"/>
    </location>
</feature>